<name>A0A164LBP6_9CRUS</name>
<evidence type="ECO:0000313" key="1">
    <source>
        <dbReference type="EMBL" id="KZS03969.1"/>
    </source>
</evidence>
<dbReference type="OrthoDB" id="6330754at2759"/>
<dbReference type="EMBL" id="LRGB01003150">
    <property type="protein sequence ID" value="KZS03969.1"/>
    <property type="molecule type" value="Genomic_DNA"/>
</dbReference>
<dbReference type="Proteomes" id="UP000076858">
    <property type="component" value="Unassembled WGS sequence"/>
</dbReference>
<organism evidence="1 2">
    <name type="scientific">Daphnia magna</name>
    <dbReference type="NCBI Taxonomy" id="35525"/>
    <lineage>
        <taxon>Eukaryota</taxon>
        <taxon>Metazoa</taxon>
        <taxon>Ecdysozoa</taxon>
        <taxon>Arthropoda</taxon>
        <taxon>Crustacea</taxon>
        <taxon>Branchiopoda</taxon>
        <taxon>Diplostraca</taxon>
        <taxon>Cladocera</taxon>
        <taxon>Anomopoda</taxon>
        <taxon>Daphniidae</taxon>
        <taxon>Daphnia</taxon>
    </lineage>
</organism>
<sequence length="602" mass="68946">MLMWIFLSHTALASVVSMFGGIIIETARSLINNAIIVPHFEVDMSCDGVQFLDNSEQAECILLCVIVHSVSECSDRSQSKPIILQKRSPIIVGVAHCKEKPDVNLFLSAVIAEFKRLDPNYDDITTIGRQFTVSLRCVIADWPMRSYLKRVKGHSGYWSCERCIQPGVACEINSNNKNKTKKKKKTIQFLELDSAPRSDEEFLSYCKSDDCPDEHLNGHHDLSPFLDLNFPMVTGFVVEPMHTFSAGCVGGRFKGLAYNPNESKLSSSQLKQVDQRLKLFEKCKPLEFERHVRSLSKSAKKYKHHEIRNMLMYIFIPVFSGILQEEHLENILLLQYAMLLIGGFVNEPVSQDNLRESSRVLKMYVQQLKQFNDPIRPTTHFASHLPENALEYGCGIEALSAFVFENFYRFFRNILASGNLPLEQIRNRLLERSKYLLPTSADGIIINSSMQYEIIIKKLEVKASGQKILVKFSEWKGIKKMVFSDFVLTNRFPNNVCLFKNGNVVVCSDFIEFPKMSNNFLVDGFLFQTKEHACVKPYLSAKYNTFIVSKLDECIGEWNINNLLCKMYTVPYKLTDYAKLPDITLPNVPNRWFTTPIRHTIL</sequence>
<proteinExistence type="predicted"/>
<dbReference type="AlphaFoldDB" id="A0A164LBP6"/>
<accession>A0A164LBP6</accession>
<comment type="caution">
    <text evidence="1">The sequence shown here is derived from an EMBL/GenBank/DDBJ whole genome shotgun (WGS) entry which is preliminary data.</text>
</comment>
<dbReference type="PANTHER" id="PTHR33053">
    <property type="entry name" value="PROTEIN, PUTATIVE-RELATED"/>
    <property type="match status" value="1"/>
</dbReference>
<evidence type="ECO:0000313" key="2">
    <source>
        <dbReference type="Proteomes" id="UP000076858"/>
    </source>
</evidence>
<dbReference type="PANTHER" id="PTHR33053:SF26">
    <property type="entry name" value="TRANSPOSASE DOMAIN-CONTAINING PROTEIN"/>
    <property type="match status" value="1"/>
</dbReference>
<gene>
    <name evidence="1" type="ORF">APZ42_033168</name>
</gene>
<protein>
    <submittedName>
        <fullName evidence="1">Uncharacterized protein</fullName>
    </submittedName>
</protein>
<reference evidence="1 2" key="1">
    <citation type="submission" date="2016-03" db="EMBL/GenBank/DDBJ databases">
        <title>EvidentialGene: Evidence-directed Construction of Genes on Genomes.</title>
        <authorList>
            <person name="Gilbert D.G."/>
            <person name="Choi J.-H."/>
            <person name="Mockaitis K."/>
            <person name="Colbourne J."/>
            <person name="Pfrender M."/>
        </authorList>
    </citation>
    <scope>NUCLEOTIDE SEQUENCE [LARGE SCALE GENOMIC DNA]</scope>
    <source>
        <strain evidence="1 2">Xinb3</strain>
        <tissue evidence="1">Complete organism</tissue>
    </source>
</reference>
<keyword evidence="2" id="KW-1185">Reference proteome</keyword>